<dbReference type="PANTHER" id="PTHR14269">
    <property type="entry name" value="CDP-DIACYLGLYCEROL--GLYCEROL-3-PHOSPHATE 3-PHOSPHATIDYLTRANSFERASE-RELATED"/>
    <property type="match status" value="1"/>
</dbReference>
<evidence type="ECO:0000256" key="10">
    <source>
        <dbReference type="ARBA" id="ARBA00023264"/>
    </source>
</evidence>
<evidence type="ECO:0000256" key="3">
    <source>
        <dbReference type="ARBA" id="ARBA00022516"/>
    </source>
</evidence>
<dbReference type="InterPro" id="IPR043130">
    <property type="entry name" value="CDP-OH_PTrfase_TM_dom"/>
</dbReference>
<evidence type="ECO:0000256" key="1">
    <source>
        <dbReference type="ARBA" id="ARBA00004141"/>
    </source>
</evidence>
<evidence type="ECO:0000256" key="9">
    <source>
        <dbReference type="ARBA" id="ARBA00023209"/>
    </source>
</evidence>
<sequence>MAGKLLRSLLCAIPNTLSLFRVTCSPIILWFAWNGEERPFLAFLTSALISDFFDGSIARLLNHTTELGAKLDSLADFLLALAVLPCIWWLWPHLFETELRYFMVILVGSFAQLTCGYVKFGRTPSYHTWTSKSATMLLSISLLVLLFTQDVSGPFRFSAMLHLASTVESILITLILPRWNYNVPSLWHALTLTRSKE</sequence>
<dbReference type="InterPro" id="IPR048254">
    <property type="entry name" value="CDP_ALCOHOL_P_TRANSF_CS"/>
</dbReference>
<evidence type="ECO:0000313" key="13">
    <source>
        <dbReference type="Proteomes" id="UP001320148"/>
    </source>
</evidence>
<dbReference type="EMBL" id="AP024488">
    <property type="protein sequence ID" value="BCS97321.1"/>
    <property type="molecule type" value="Genomic_DNA"/>
</dbReference>
<keyword evidence="13" id="KW-1185">Reference proteome</keyword>
<dbReference type="RefSeq" id="WP_236888752.1">
    <property type="nucleotide sequence ID" value="NZ_AP024488.1"/>
</dbReference>
<dbReference type="Gene3D" id="1.20.120.1760">
    <property type="match status" value="1"/>
</dbReference>
<keyword evidence="5" id="KW-0812">Transmembrane</keyword>
<dbReference type="PROSITE" id="PS00379">
    <property type="entry name" value="CDP_ALCOHOL_P_TRANSF"/>
    <property type="match status" value="1"/>
</dbReference>
<gene>
    <name evidence="12" type="ORF">DSLASN_29530</name>
</gene>
<comment type="subcellular location">
    <subcellularLocation>
        <location evidence="1">Membrane</location>
        <topology evidence="1">Multi-pass membrane protein</topology>
    </subcellularLocation>
</comment>
<evidence type="ECO:0000256" key="8">
    <source>
        <dbReference type="ARBA" id="ARBA00023136"/>
    </source>
</evidence>
<evidence type="ECO:0000256" key="4">
    <source>
        <dbReference type="ARBA" id="ARBA00022679"/>
    </source>
</evidence>
<keyword evidence="3" id="KW-0444">Lipid biosynthesis</keyword>
<keyword evidence="6" id="KW-1133">Transmembrane helix</keyword>
<reference evidence="12 13" key="1">
    <citation type="submission" date="2021-02" db="EMBL/GenBank/DDBJ databases">
        <title>Complete genome of Desulfoluna sp. strain ASN36.</title>
        <authorList>
            <person name="Takahashi A."/>
            <person name="Kojima H."/>
            <person name="Fukui M."/>
        </authorList>
    </citation>
    <scope>NUCLEOTIDE SEQUENCE [LARGE SCALE GENOMIC DNA]</scope>
    <source>
        <strain evidence="12 13">ASN36</strain>
    </source>
</reference>
<comment type="similarity">
    <text evidence="2 11">Belongs to the CDP-alcohol phosphatidyltransferase class-I family.</text>
</comment>
<evidence type="ECO:0000256" key="7">
    <source>
        <dbReference type="ARBA" id="ARBA00023098"/>
    </source>
</evidence>
<name>A0ABM7PIC0_9BACT</name>
<accession>A0ABM7PIC0</accession>
<evidence type="ECO:0000256" key="6">
    <source>
        <dbReference type="ARBA" id="ARBA00022989"/>
    </source>
</evidence>
<evidence type="ECO:0000256" key="5">
    <source>
        <dbReference type="ARBA" id="ARBA00022692"/>
    </source>
</evidence>
<keyword evidence="4 11" id="KW-0808">Transferase</keyword>
<keyword evidence="10" id="KW-1208">Phospholipid metabolism</keyword>
<keyword evidence="9" id="KW-0594">Phospholipid biosynthesis</keyword>
<keyword evidence="7" id="KW-0443">Lipid metabolism</keyword>
<keyword evidence="8" id="KW-0472">Membrane</keyword>
<proteinExistence type="inferred from homology"/>
<dbReference type="InterPro" id="IPR000462">
    <property type="entry name" value="CDP-OH_P_trans"/>
</dbReference>
<dbReference type="Proteomes" id="UP001320148">
    <property type="component" value="Chromosome"/>
</dbReference>
<protein>
    <recommendedName>
        <fullName evidence="14">CDP-alcohol phosphatidyltransferase</fullName>
    </recommendedName>
</protein>
<dbReference type="InterPro" id="IPR050324">
    <property type="entry name" value="CDP-alcohol_PTase-I"/>
</dbReference>
<evidence type="ECO:0000256" key="11">
    <source>
        <dbReference type="RuleBase" id="RU003750"/>
    </source>
</evidence>
<evidence type="ECO:0000313" key="12">
    <source>
        <dbReference type="EMBL" id="BCS97321.1"/>
    </source>
</evidence>
<evidence type="ECO:0008006" key="14">
    <source>
        <dbReference type="Google" id="ProtNLM"/>
    </source>
</evidence>
<evidence type="ECO:0000256" key="2">
    <source>
        <dbReference type="ARBA" id="ARBA00010441"/>
    </source>
</evidence>
<dbReference type="Pfam" id="PF01066">
    <property type="entry name" value="CDP-OH_P_transf"/>
    <property type="match status" value="1"/>
</dbReference>
<organism evidence="12 13">
    <name type="scientific">Desulfoluna limicola</name>
    <dbReference type="NCBI Taxonomy" id="2810562"/>
    <lineage>
        <taxon>Bacteria</taxon>
        <taxon>Pseudomonadati</taxon>
        <taxon>Thermodesulfobacteriota</taxon>
        <taxon>Desulfobacteria</taxon>
        <taxon>Desulfobacterales</taxon>
        <taxon>Desulfolunaceae</taxon>
        <taxon>Desulfoluna</taxon>
    </lineage>
</organism>